<keyword evidence="5" id="KW-1185">Reference proteome</keyword>
<reference evidence="4 5" key="1">
    <citation type="submission" date="2013-11" db="EMBL/GenBank/DDBJ databases">
        <title>The Damaraland mole rat (Fukomys damarensis) genome and evolution of African mole rats.</title>
        <authorList>
            <person name="Gladyshev V.N."/>
            <person name="Fang X."/>
        </authorList>
    </citation>
    <scope>NUCLEOTIDE SEQUENCE [LARGE SCALE GENOMIC DNA]</scope>
    <source>
        <tissue evidence="4">Liver</tissue>
    </source>
</reference>
<dbReference type="STRING" id="885580.ENSFDAP00000011053"/>
<dbReference type="EMBL" id="KN123543">
    <property type="protein sequence ID" value="KFO24554.1"/>
    <property type="molecule type" value="Genomic_DNA"/>
</dbReference>
<organism evidence="4 5">
    <name type="scientific">Fukomys damarensis</name>
    <name type="common">Damaraland mole rat</name>
    <name type="synonym">Cryptomys damarensis</name>
    <dbReference type="NCBI Taxonomy" id="885580"/>
    <lineage>
        <taxon>Eukaryota</taxon>
        <taxon>Metazoa</taxon>
        <taxon>Chordata</taxon>
        <taxon>Craniata</taxon>
        <taxon>Vertebrata</taxon>
        <taxon>Euteleostomi</taxon>
        <taxon>Mammalia</taxon>
        <taxon>Eutheria</taxon>
        <taxon>Euarchontoglires</taxon>
        <taxon>Glires</taxon>
        <taxon>Rodentia</taxon>
        <taxon>Hystricomorpha</taxon>
        <taxon>Bathyergidae</taxon>
        <taxon>Fukomys</taxon>
    </lineage>
</organism>
<evidence type="ECO:0000256" key="2">
    <source>
        <dbReference type="ARBA" id="ARBA00023002"/>
    </source>
</evidence>
<dbReference type="GO" id="GO:0008202">
    <property type="term" value="P:steroid metabolic process"/>
    <property type="evidence" value="ECO:0007669"/>
    <property type="project" value="TreeGrafter"/>
</dbReference>
<feature type="signal peptide" evidence="3">
    <location>
        <begin position="1"/>
        <end position="21"/>
    </location>
</feature>
<sequence>MSLREVLFLLFTSALSSGTQGNGLYDPLCLCGVDPEAALVSPSLLCYLHSHVAVPVSPPEPVPRRALVWERQVVSNPQDKYVLFTGCDSGFGNLLARQLDTRGLRVLAVCLTEKGAEQLRKQTSARLETVILDVTQTESIAAAAHWVKERLGDRIWPQESVYFDLCV</sequence>
<dbReference type="PANTHER" id="PTHR43313:SF48">
    <property type="match status" value="1"/>
</dbReference>
<name>A0A091CXM9_FUKDA</name>
<accession>A0A091CXM9</accession>
<comment type="similarity">
    <text evidence="1">Belongs to the short-chain dehydrogenases/reductases (SDR) family.</text>
</comment>
<dbReference type="GO" id="GO:0016491">
    <property type="term" value="F:oxidoreductase activity"/>
    <property type="evidence" value="ECO:0007669"/>
    <property type="project" value="UniProtKB-KW"/>
</dbReference>
<dbReference type="Pfam" id="PF00106">
    <property type="entry name" value="adh_short"/>
    <property type="match status" value="1"/>
</dbReference>
<evidence type="ECO:0000313" key="4">
    <source>
        <dbReference type="EMBL" id="KFO24554.1"/>
    </source>
</evidence>
<dbReference type="Gene3D" id="3.40.50.720">
    <property type="entry name" value="NAD(P)-binding Rossmann-like Domain"/>
    <property type="match status" value="1"/>
</dbReference>
<evidence type="ECO:0000256" key="1">
    <source>
        <dbReference type="ARBA" id="ARBA00006484"/>
    </source>
</evidence>
<dbReference type="SUPFAM" id="SSF51735">
    <property type="entry name" value="NAD(P)-binding Rossmann-fold domains"/>
    <property type="match status" value="1"/>
</dbReference>
<evidence type="ECO:0000256" key="3">
    <source>
        <dbReference type="SAM" id="SignalP"/>
    </source>
</evidence>
<keyword evidence="2" id="KW-0560">Oxidoreductase</keyword>
<evidence type="ECO:0000313" key="5">
    <source>
        <dbReference type="Proteomes" id="UP000028990"/>
    </source>
</evidence>
<keyword evidence="3" id="KW-0732">Signal</keyword>
<proteinExistence type="inferred from homology"/>
<dbReference type="AlphaFoldDB" id="A0A091CXM9"/>
<dbReference type="eggNOG" id="KOG1610">
    <property type="taxonomic scope" value="Eukaryota"/>
</dbReference>
<dbReference type="InterPro" id="IPR036291">
    <property type="entry name" value="NAD(P)-bd_dom_sf"/>
</dbReference>
<feature type="chain" id="PRO_5001872786" evidence="3">
    <location>
        <begin position="22"/>
        <end position="167"/>
    </location>
</feature>
<gene>
    <name evidence="4" type="ORF">H920_14040</name>
</gene>
<dbReference type="InterPro" id="IPR002347">
    <property type="entry name" value="SDR_fam"/>
</dbReference>
<dbReference type="PANTHER" id="PTHR43313">
    <property type="entry name" value="SHORT-CHAIN DEHYDROGENASE/REDUCTASE FAMILY 9C"/>
    <property type="match status" value="1"/>
</dbReference>
<dbReference type="Proteomes" id="UP000028990">
    <property type="component" value="Unassembled WGS sequence"/>
</dbReference>
<protein>
    <submittedName>
        <fullName evidence="4">Retinol dehydrogenase 7</fullName>
    </submittedName>
</protein>